<evidence type="ECO:0000259" key="1">
    <source>
        <dbReference type="PROSITE" id="PS50910"/>
    </source>
</evidence>
<accession>H6QIK2</accession>
<name>H6QIK2_RICMA</name>
<dbReference type="HOGENOM" id="CLU_051494_1_0_5"/>
<dbReference type="AlphaFoldDB" id="H6QIK2"/>
<evidence type="ECO:0000313" key="2">
    <source>
        <dbReference type="EMBL" id="AFB31502.1"/>
    </source>
</evidence>
<dbReference type="Pfam" id="PF05168">
    <property type="entry name" value="HEPN"/>
    <property type="match status" value="1"/>
</dbReference>
<dbReference type="GO" id="GO:0016740">
    <property type="term" value="F:transferase activity"/>
    <property type="evidence" value="ECO:0007669"/>
    <property type="project" value="UniProtKB-KW"/>
</dbReference>
<organism evidence="2 3">
    <name type="scientific">Rickettsia massiliae str. AZT80</name>
    <dbReference type="NCBI Taxonomy" id="1105112"/>
    <lineage>
        <taxon>Bacteria</taxon>
        <taxon>Pseudomonadati</taxon>
        <taxon>Pseudomonadota</taxon>
        <taxon>Alphaproteobacteria</taxon>
        <taxon>Rickettsiales</taxon>
        <taxon>Rickettsiaceae</taxon>
        <taxon>Rickettsieae</taxon>
        <taxon>Rickettsia</taxon>
        <taxon>spotted fever group</taxon>
    </lineage>
</organism>
<reference evidence="3" key="1">
    <citation type="submission" date="2012-02" db="EMBL/GenBank/DDBJ databases">
        <title>Complete genome sequence of Rickettsia parkeri strain Portsmouth.</title>
        <authorList>
            <person name="Johnson S.L."/>
            <person name="Munk A.C."/>
            <person name="Han S."/>
            <person name="Bruce D.C."/>
            <person name="Dasch G.A."/>
        </authorList>
    </citation>
    <scope>NUCLEOTIDE SEQUENCE [LARGE SCALE GENOMIC DNA]</scope>
    <source>
        <strain evidence="3">AZT80 (RMB)</strain>
    </source>
</reference>
<dbReference type="SUPFAM" id="SSF81593">
    <property type="entry name" value="Nucleotidyltransferase substrate binding subunit/domain"/>
    <property type="match status" value="1"/>
</dbReference>
<proteinExistence type="predicted"/>
<protein>
    <submittedName>
        <fullName evidence="2">Nucleotidyltransferase</fullName>
    </submittedName>
</protein>
<gene>
    <name evidence="2" type="ORF">RMB_03355</name>
</gene>
<dbReference type="Proteomes" id="UP000007999">
    <property type="component" value="Chromosome"/>
</dbReference>
<evidence type="ECO:0000313" key="3">
    <source>
        <dbReference type="Proteomes" id="UP000007999"/>
    </source>
</evidence>
<dbReference type="KEGG" id="rmi:RMB_03355"/>
<sequence length="177" mass="20935">MRSISEVNDKLEKGCYFYTDIKNEGILLYDSGELQLSRAKNLPWSEVKEFGRGKSFFIDCKYPLERGDFSKSAFELHQATVSVYSSILLVFSHYKPKLHDIRKLGGYCANYNVELLKVFPQSSPEQKECFELLEKTYVDARYDKNYRISREQLLYLIERVERLKMITEKICLERINR</sequence>
<dbReference type="SMART" id="SM00748">
    <property type="entry name" value="HEPN"/>
    <property type="match status" value="1"/>
</dbReference>
<dbReference type="PROSITE" id="PS50910">
    <property type="entry name" value="HEPN"/>
    <property type="match status" value="1"/>
</dbReference>
<feature type="domain" description="HEPN" evidence="1">
    <location>
        <begin position="50"/>
        <end position="170"/>
    </location>
</feature>
<dbReference type="Gene3D" id="1.20.120.330">
    <property type="entry name" value="Nucleotidyltransferases domain 2"/>
    <property type="match status" value="1"/>
</dbReference>
<dbReference type="InterPro" id="IPR007842">
    <property type="entry name" value="HEPN_dom"/>
</dbReference>
<dbReference type="EMBL" id="CP003319">
    <property type="protein sequence ID" value="AFB31502.1"/>
    <property type="molecule type" value="Genomic_DNA"/>
</dbReference>
<keyword evidence="2" id="KW-0808">Transferase</keyword>